<dbReference type="GO" id="GO:0003700">
    <property type="term" value="F:DNA-binding transcription factor activity"/>
    <property type="evidence" value="ECO:0007669"/>
    <property type="project" value="InterPro"/>
</dbReference>
<evidence type="ECO:0000256" key="1">
    <source>
        <dbReference type="ARBA" id="ARBA00023015"/>
    </source>
</evidence>
<feature type="domain" description="HTH marR-type" evidence="4">
    <location>
        <begin position="42"/>
        <end position="81"/>
    </location>
</feature>
<keyword evidence="2 5" id="KW-0238">DNA-binding</keyword>
<reference evidence="5" key="1">
    <citation type="submission" date="2016-12" db="EMBL/GenBank/DDBJ databases">
        <title>Discovery of methanogenic haloarchaea.</title>
        <authorList>
            <person name="Sorokin D.Y."/>
            <person name="Makarova K.S."/>
            <person name="Abbas B."/>
            <person name="Ferrer M."/>
            <person name="Golyshin P.N."/>
        </authorList>
    </citation>
    <scope>NUCLEOTIDE SEQUENCE [LARGE SCALE GENOMIC DNA]</scope>
    <source>
        <strain evidence="5">HMET1</strain>
    </source>
</reference>
<keyword evidence="3" id="KW-0804">Transcription</keyword>
<keyword evidence="6" id="KW-1185">Reference proteome</keyword>
<protein>
    <submittedName>
        <fullName evidence="5">DNA-binding transcriptional regulator GbsR, MarR family</fullName>
    </submittedName>
</protein>
<dbReference type="InterPro" id="IPR000835">
    <property type="entry name" value="HTH_MarR-typ"/>
</dbReference>
<comment type="caution">
    <text evidence="5">The sequence shown here is derived from an EMBL/GenBank/DDBJ whole genome shotgun (WGS) entry which is preliminary data.</text>
</comment>
<dbReference type="PANTHER" id="PTHR38465:SF1">
    <property type="entry name" value="HTH-TYPE TRANSCRIPTIONAL REGULATOR MJ1563-RELATED"/>
    <property type="match status" value="1"/>
</dbReference>
<keyword evidence="1" id="KW-0805">Transcription regulation</keyword>
<dbReference type="CDD" id="cd00090">
    <property type="entry name" value="HTH_ARSR"/>
    <property type="match status" value="1"/>
</dbReference>
<proteinExistence type="predicted"/>
<dbReference type="InterPro" id="IPR052362">
    <property type="entry name" value="HTH-GbsR_regulator"/>
</dbReference>
<evidence type="ECO:0000256" key="2">
    <source>
        <dbReference type="ARBA" id="ARBA00023125"/>
    </source>
</evidence>
<dbReference type="Pfam" id="PF12802">
    <property type="entry name" value="MarR_2"/>
    <property type="match status" value="1"/>
</dbReference>
<gene>
    <name evidence="5" type="ORF">BTN85_1424</name>
</gene>
<dbReference type="SUPFAM" id="SSF46785">
    <property type="entry name" value="Winged helix' DNA-binding domain"/>
    <property type="match status" value="1"/>
</dbReference>
<dbReference type="Gene3D" id="1.10.10.10">
    <property type="entry name" value="Winged helix-like DNA-binding domain superfamily/Winged helix DNA-binding domain"/>
    <property type="match status" value="1"/>
</dbReference>
<dbReference type="InParanoid" id="A0A1Q6DX21"/>
<accession>A0A1Q6DX21</accession>
<sequence length="164" mass="19387">MKGDKKYETARQNFIRAFTEAIDNVYDDPLFGRIMGILVFENKPLSVAELAEETGYSKSHINNIIRKLKTDDLIKAKRKPGSKKNYYELENINEWMLTEAEKIKKSSKQIIEATKYSINDINDKEKTQYLKKVLETHKMVHKSMELLQKLEREELERLLQKYNI</sequence>
<evidence type="ECO:0000313" key="6">
    <source>
        <dbReference type="Proteomes" id="UP000185744"/>
    </source>
</evidence>
<dbReference type="PANTHER" id="PTHR38465">
    <property type="entry name" value="HTH-TYPE TRANSCRIPTIONAL REGULATOR MJ1563-RELATED"/>
    <property type="match status" value="1"/>
</dbReference>
<dbReference type="Proteomes" id="UP000185744">
    <property type="component" value="Unassembled WGS sequence"/>
</dbReference>
<dbReference type="EMBL" id="MSDW01000001">
    <property type="protein sequence ID" value="OKY78919.1"/>
    <property type="molecule type" value="Genomic_DNA"/>
</dbReference>
<organism evidence="5 6">
    <name type="scientific">Methanohalarchaeum thermophilum</name>
    <dbReference type="NCBI Taxonomy" id="1903181"/>
    <lineage>
        <taxon>Archaea</taxon>
        <taxon>Methanobacteriati</taxon>
        <taxon>Methanobacteriota</taxon>
        <taxon>Methanonatronarchaeia</taxon>
        <taxon>Methanonatronarchaeales</taxon>
        <taxon>Methanonatronarchaeaceae</taxon>
        <taxon>Candidatus Methanohalarchaeum</taxon>
    </lineage>
</organism>
<dbReference type="InterPro" id="IPR011991">
    <property type="entry name" value="ArsR-like_HTH"/>
</dbReference>
<dbReference type="InterPro" id="IPR036390">
    <property type="entry name" value="WH_DNA-bd_sf"/>
</dbReference>
<evidence type="ECO:0000313" key="5">
    <source>
        <dbReference type="EMBL" id="OKY78919.1"/>
    </source>
</evidence>
<dbReference type="InterPro" id="IPR036388">
    <property type="entry name" value="WH-like_DNA-bd_sf"/>
</dbReference>
<dbReference type="AlphaFoldDB" id="A0A1Q6DX21"/>
<evidence type="ECO:0000259" key="4">
    <source>
        <dbReference type="Pfam" id="PF12802"/>
    </source>
</evidence>
<evidence type="ECO:0000256" key="3">
    <source>
        <dbReference type="ARBA" id="ARBA00023163"/>
    </source>
</evidence>
<name>A0A1Q6DX21_METT1</name>
<dbReference type="GO" id="GO:0003677">
    <property type="term" value="F:DNA binding"/>
    <property type="evidence" value="ECO:0007669"/>
    <property type="project" value="UniProtKB-KW"/>
</dbReference>